<protein>
    <submittedName>
        <fullName evidence="2">Uncharacterized protein</fullName>
    </submittedName>
</protein>
<feature type="compositionally biased region" description="Basic and acidic residues" evidence="1">
    <location>
        <begin position="1"/>
        <end position="17"/>
    </location>
</feature>
<dbReference type="AlphaFoldDB" id="A0A0E9S1N5"/>
<sequence>MVIFPERHNKNQFEIRNRPRPSSLKVKPFLKDSQGYVASLKQNLSQK</sequence>
<feature type="region of interest" description="Disordered" evidence="1">
    <location>
        <begin position="1"/>
        <end position="28"/>
    </location>
</feature>
<evidence type="ECO:0000256" key="1">
    <source>
        <dbReference type="SAM" id="MobiDB-lite"/>
    </source>
</evidence>
<reference evidence="2" key="1">
    <citation type="submission" date="2014-11" db="EMBL/GenBank/DDBJ databases">
        <authorList>
            <person name="Amaro Gonzalez C."/>
        </authorList>
    </citation>
    <scope>NUCLEOTIDE SEQUENCE</scope>
</reference>
<proteinExistence type="predicted"/>
<accession>A0A0E9S1N5</accession>
<reference evidence="2" key="2">
    <citation type="journal article" date="2015" name="Fish Shellfish Immunol.">
        <title>Early steps in the European eel (Anguilla anguilla)-Vibrio vulnificus interaction in the gills: Role of the RtxA13 toxin.</title>
        <authorList>
            <person name="Callol A."/>
            <person name="Pajuelo D."/>
            <person name="Ebbesson L."/>
            <person name="Teles M."/>
            <person name="MacKenzie S."/>
            <person name="Amaro C."/>
        </authorList>
    </citation>
    <scope>NUCLEOTIDE SEQUENCE</scope>
</reference>
<name>A0A0E9S1N5_ANGAN</name>
<dbReference type="EMBL" id="GBXM01074154">
    <property type="protein sequence ID" value="JAH34423.1"/>
    <property type="molecule type" value="Transcribed_RNA"/>
</dbReference>
<evidence type="ECO:0000313" key="2">
    <source>
        <dbReference type="EMBL" id="JAH34423.1"/>
    </source>
</evidence>
<organism evidence="2">
    <name type="scientific">Anguilla anguilla</name>
    <name type="common">European freshwater eel</name>
    <name type="synonym">Muraena anguilla</name>
    <dbReference type="NCBI Taxonomy" id="7936"/>
    <lineage>
        <taxon>Eukaryota</taxon>
        <taxon>Metazoa</taxon>
        <taxon>Chordata</taxon>
        <taxon>Craniata</taxon>
        <taxon>Vertebrata</taxon>
        <taxon>Euteleostomi</taxon>
        <taxon>Actinopterygii</taxon>
        <taxon>Neopterygii</taxon>
        <taxon>Teleostei</taxon>
        <taxon>Anguilliformes</taxon>
        <taxon>Anguillidae</taxon>
        <taxon>Anguilla</taxon>
    </lineage>
</organism>